<dbReference type="CDD" id="cd12148">
    <property type="entry name" value="fungal_TF_MHR"/>
    <property type="match status" value="1"/>
</dbReference>
<evidence type="ECO:0000256" key="3">
    <source>
        <dbReference type="ARBA" id="ARBA00023125"/>
    </source>
</evidence>
<dbReference type="Proteomes" id="UP001149163">
    <property type="component" value="Unassembled WGS sequence"/>
</dbReference>
<dbReference type="PANTHER" id="PTHR47425">
    <property type="entry name" value="FARB-RELATED"/>
    <property type="match status" value="1"/>
</dbReference>
<evidence type="ECO:0000256" key="1">
    <source>
        <dbReference type="ARBA" id="ARBA00022723"/>
    </source>
</evidence>
<dbReference type="SMART" id="SM00066">
    <property type="entry name" value="GAL4"/>
    <property type="match status" value="1"/>
</dbReference>
<dbReference type="CDD" id="cd00067">
    <property type="entry name" value="GAL4"/>
    <property type="match status" value="1"/>
</dbReference>
<keyword evidence="5" id="KW-0539">Nucleus</keyword>
<dbReference type="OrthoDB" id="4451586at2759"/>
<gene>
    <name evidence="8" type="ORF">N7482_008490</name>
</gene>
<reference evidence="8" key="1">
    <citation type="submission" date="2022-11" db="EMBL/GenBank/DDBJ databases">
        <authorList>
            <person name="Petersen C."/>
        </authorList>
    </citation>
    <scope>NUCLEOTIDE SEQUENCE</scope>
    <source>
        <strain evidence="8">IBT 26290</strain>
    </source>
</reference>
<dbReference type="Gene3D" id="4.10.240.10">
    <property type="entry name" value="Zn(2)-C6 fungal-type DNA-binding domain"/>
    <property type="match status" value="1"/>
</dbReference>
<evidence type="ECO:0000256" key="5">
    <source>
        <dbReference type="ARBA" id="ARBA00023242"/>
    </source>
</evidence>
<evidence type="ECO:0000256" key="4">
    <source>
        <dbReference type="ARBA" id="ARBA00023163"/>
    </source>
</evidence>
<dbReference type="PROSITE" id="PS50048">
    <property type="entry name" value="ZN2_CY6_FUNGAL_2"/>
    <property type="match status" value="1"/>
</dbReference>
<reference evidence="8" key="2">
    <citation type="journal article" date="2023" name="IMA Fungus">
        <title>Comparative genomic study of the Penicillium genus elucidates a diverse pangenome and 15 lateral gene transfer events.</title>
        <authorList>
            <person name="Petersen C."/>
            <person name="Sorensen T."/>
            <person name="Nielsen M.R."/>
            <person name="Sondergaard T.E."/>
            <person name="Sorensen J.L."/>
            <person name="Fitzpatrick D.A."/>
            <person name="Frisvad J.C."/>
            <person name="Nielsen K.L."/>
        </authorList>
    </citation>
    <scope>NUCLEOTIDE SEQUENCE</scope>
    <source>
        <strain evidence="8">IBT 26290</strain>
    </source>
</reference>
<dbReference type="GO" id="GO:0008270">
    <property type="term" value="F:zinc ion binding"/>
    <property type="evidence" value="ECO:0007669"/>
    <property type="project" value="InterPro"/>
</dbReference>
<dbReference type="GO" id="GO:0003677">
    <property type="term" value="F:DNA binding"/>
    <property type="evidence" value="ECO:0007669"/>
    <property type="project" value="UniProtKB-KW"/>
</dbReference>
<feature type="compositionally biased region" description="Polar residues" evidence="6">
    <location>
        <begin position="60"/>
        <end position="74"/>
    </location>
</feature>
<dbReference type="GO" id="GO:0006351">
    <property type="term" value="P:DNA-templated transcription"/>
    <property type="evidence" value="ECO:0007669"/>
    <property type="project" value="InterPro"/>
</dbReference>
<protein>
    <recommendedName>
        <fullName evidence="7">Zn(2)-C6 fungal-type domain-containing protein</fullName>
    </recommendedName>
</protein>
<evidence type="ECO:0000313" key="8">
    <source>
        <dbReference type="EMBL" id="KAJ5157390.1"/>
    </source>
</evidence>
<dbReference type="Pfam" id="PF04082">
    <property type="entry name" value="Fungal_trans"/>
    <property type="match status" value="1"/>
</dbReference>
<dbReference type="AlphaFoldDB" id="A0A9W9LJ17"/>
<dbReference type="RefSeq" id="XP_056540379.1">
    <property type="nucleotide sequence ID" value="XM_056690614.1"/>
</dbReference>
<organism evidence="8 9">
    <name type="scientific">Penicillium canariense</name>
    <dbReference type="NCBI Taxonomy" id="189055"/>
    <lineage>
        <taxon>Eukaryota</taxon>
        <taxon>Fungi</taxon>
        <taxon>Dikarya</taxon>
        <taxon>Ascomycota</taxon>
        <taxon>Pezizomycotina</taxon>
        <taxon>Eurotiomycetes</taxon>
        <taxon>Eurotiomycetidae</taxon>
        <taxon>Eurotiales</taxon>
        <taxon>Aspergillaceae</taxon>
        <taxon>Penicillium</taxon>
    </lineage>
</organism>
<proteinExistence type="predicted"/>
<keyword evidence="4" id="KW-0804">Transcription</keyword>
<keyword evidence="9" id="KW-1185">Reference proteome</keyword>
<name>A0A9W9LJ17_9EURO</name>
<keyword evidence="3" id="KW-0238">DNA-binding</keyword>
<dbReference type="GeneID" id="81429790"/>
<evidence type="ECO:0000256" key="6">
    <source>
        <dbReference type="SAM" id="MobiDB-lite"/>
    </source>
</evidence>
<keyword evidence="2" id="KW-0805">Transcription regulation</keyword>
<feature type="region of interest" description="Disordered" evidence="6">
    <location>
        <begin position="51"/>
        <end position="74"/>
    </location>
</feature>
<dbReference type="InterPro" id="IPR036864">
    <property type="entry name" value="Zn2-C6_fun-type_DNA-bd_sf"/>
</dbReference>
<dbReference type="SUPFAM" id="SSF57701">
    <property type="entry name" value="Zn2/Cys6 DNA-binding domain"/>
    <property type="match status" value="1"/>
</dbReference>
<dbReference type="EMBL" id="JAPQKN010000006">
    <property type="protein sequence ID" value="KAJ5157390.1"/>
    <property type="molecule type" value="Genomic_DNA"/>
</dbReference>
<dbReference type="InterPro" id="IPR052761">
    <property type="entry name" value="Fungal_Detox/Toxin_TFs"/>
</dbReference>
<sequence length="613" mass="68111">MPNPKQPSMFLSGRAQKACQSCQIAKIRCNAVAGSPCQNCNRKGLKCVVNRKNRPRRRSSGQLSKPSPAVTSDSLSAISISPTPCSSDVAHMMSFSEEDFWNTFTNLGPSAPCTPAGFSPLALLPAFINPLPIMMSQDTVECLRLNGVLCLPSIRLQSALLQTFVETVLPSLPIIEWQGFLNSIHDGNGGHGSISLLLYLAVMFSATTFVDVEHLLEAGYSSRREAHEAFFQRTQLLYKANYETDPLVVVQSLLLMTYRLDTSDGHDSRHWMRAAITVARSIGLFQDVPGVFNVHYSASLWKRVAWACYITDCVISLRLRCRTTIERAEFRHQPLTEEDFELDALPFENQVLSPTCPIIRNVKVQRDLALVCISSARLCTCISDVLDLQGKQSIQNIRTSVTSTFPTASPSDDFSSRVFASEMELADWANTLPPPCQASPLDLHNMDEEPTVILHRNILHMIFYTTVAVFHQSQPFPSSKFCVQLAANQISRIMSELYQRDLQHRLPVVGVTAILIALIIHVAEMKAPSSEERDEALQNFQLCLDVMTSLRELYWEANTAAAWALRVIQSVAFKGGSEDHCRFRARASSSDSNITDPLSSAVPLMSIPPLKMN</sequence>
<evidence type="ECO:0000259" key="7">
    <source>
        <dbReference type="PROSITE" id="PS50048"/>
    </source>
</evidence>
<dbReference type="PANTHER" id="PTHR47425:SF2">
    <property type="entry name" value="FARB-RELATED"/>
    <property type="match status" value="1"/>
</dbReference>
<feature type="domain" description="Zn(2)-C6 fungal-type" evidence="7">
    <location>
        <begin position="18"/>
        <end position="49"/>
    </location>
</feature>
<dbReference type="GO" id="GO:0000981">
    <property type="term" value="F:DNA-binding transcription factor activity, RNA polymerase II-specific"/>
    <property type="evidence" value="ECO:0007669"/>
    <property type="project" value="InterPro"/>
</dbReference>
<dbReference type="InterPro" id="IPR007219">
    <property type="entry name" value="XnlR_reg_dom"/>
</dbReference>
<keyword evidence="1" id="KW-0479">Metal-binding</keyword>
<evidence type="ECO:0000256" key="2">
    <source>
        <dbReference type="ARBA" id="ARBA00023015"/>
    </source>
</evidence>
<dbReference type="Pfam" id="PF00172">
    <property type="entry name" value="Zn_clus"/>
    <property type="match status" value="1"/>
</dbReference>
<comment type="caution">
    <text evidence="8">The sequence shown here is derived from an EMBL/GenBank/DDBJ whole genome shotgun (WGS) entry which is preliminary data.</text>
</comment>
<accession>A0A9W9LJ17</accession>
<evidence type="ECO:0000313" key="9">
    <source>
        <dbReference type="Proteomes" id="UP001149163"/>
    </source>
</evidence>
<dbReference type="InterPro" id="IPR001138">
    <property type="entry name" value="Zn2Cys6_DnaBD"/>
</dbReference>